<dbReference type="Gene3D" id="3.40.50.1110">
    <property type="entry name" value="SGNH hydrolase"/>
    <property type="match status" value="1"/>
</dbReference>
<feature type="disulfide bond" evidence="2">
    <location>
        <begin position="73"/>
        <end position="98"/>
    </location>
</feature>
<feature type="signal peptide" evidence="3">
    <location>
        <begin position="1"/>
        <end position="26"/>
    </location>
</feature>
<feature type="active site" evidence="1">
    <location>
        <position position="262"/>
    </location>
</feature>
<dbReference type="Proteomes" id="UP000198852">
    <property type="component" value="Unassembled WGS sequence"/>
</dbReference>
<evidence type="ECO:0000256" key="3">
    <source>
        <dbReference type="SAM" id="SignalP"/>
    </source>
</evidence>
<dbReference type="GO" id="GO:0004806">
    <property type="term" value="F:triacylglycerol lipase activity"/>
    <property type="evidence" value="ECO:0007669"/>
    <property type="project" value="TreeGrafter"/>
</dbReference>
<reference evidence="6" key="1">
    <citation type="submission" date="2016-10" db="EMBL/GenBank/DDBJ databases">
        <authorList>
            <person name="Varghese N."/>
            <person name="Submissions S."/>
        </authorList>
    </citation>
    <scope>NUCLEOTIDE SEQUENCE [LARGE SCALE GENOMIC DNA]</scope>
    <source>
        <strain evidence="6">DSM 44771</strain>
    </source>
</reference>
<gene>
    <name evidence="5" type="ORF">SAMN05660874_04520</name>
</gene>
<dbReference type="STRING" id="95161.SAMN05660874_04520"/>
<evidence type="ECO:0000256" key="2">
    <source>
        <dbReference type="PIRSR" id="PIRSR637460-2"/>
    </source>
</evidence>
<feature type="disulfide bond" evidence="2">
    <location>
        <begin position="139"/>
        <end position="147"/>
    </location>
</feature>
<evidence type="ECO:0000259" key="4">
    <source>
        <dbReference type="Pfam" id="PF13472"/>
    </source>
</evidence>
<feature type="domain" description="SGNH hydrolase-type esterase" evidence="4">
    <location>
        <begin position="52"/>
        <end position="269"/>
    </location>
</feature>
<keyword evidence="2" id="KW-1015">Disulfide bond</keyword>
<accession>A0A1I6U382</accession>
<dbReference type="EMBL" id="FOZX01000009">
    <property type="protein sequence ID" value="SFS95834.1"/>
    <property type="molecule type" value="Genomic_DNA"/>
</dbReference>
<dbReference type="RefSeq" id="WP_093421511.1">
    <property type="nucleotide sequence ID" value="NZ_FOZX01000009.1"/>
</dbReference>
<organism evidence="5 6">
    <name type="scientific">Saccharopolyspora flava</name>
    <dbReference type="NCBI Taxonomy" id="95161"/>
    <lineage>
        <taxon>Bacteria</taxon>
        <taxon>Bacillati</taxon>
        <taxon>Actinomycetota</taxon>
        <taxon>Actinomycetes</taxon>
        <taxon>Pseudonocardiales</taxon>
        <taxon>Pseudonocardiaceae</taxon>
        <taxon>Saccharopolyspora</taxon>
    </lineage>
</organism>
<dbReference type="SUPFAM" id="SSF52266">
    <property type="entry name" value="SGNH hydrolase"/>
    <property type="match status" value="1"/>
</dbReference>
<evidence type="ECO:0000256" key="1">
    <source>
        <dbReference type="PIRSR" id="PIRSR637460-1"/>
    </source>
</evidence>
<dbReference type="InterPro" id="IPR037460">
    <property type="entry name" value="SEST-like"/>
</dbReference>
<feature type="active site" description="Nucleophile" evidence="1">
    <location>
        <position position="56"/>
    </location>
</feature>
<keyword evidence="5" id="KW-0378">Hydrolase</keyword>
<sequence>MRHARYLIGAVTACTVASSMAAPAFAADSLAAGSLSAKNSGSTTSAAENYVALGDSYASGTGTRDYFEDSGDCLRSPKAYPQLWADEHGAASFEFAACSGAVTDDVNADQLGALSADTTLVTISIGGNDIGFVDVVTRCVAGTDEACDGAVSEATAKAQDELPAKLDTTYANIREAAPNAKVVVVGYPRLNEMGDCGIPFYTENKRQRINEGADELASVISDRASAAGFSFADPREAFSGHGVCSSEEWINGPSNPIQESFHPNVDGHANAYLPTLDSVTG</sequence>
<name>A0A1I6U382_9PSEU</name>
<dbReference type="PANTHER" id="PTHR37981">
    <property type="entry name" value="LIPASE 2"/>
    <property type="match status" value="1"/>
</dbReference>
<proteinExistence type="predicted"/>
<dbReference type="OrthoDB" id="5503950at2"/>
<feature type="chain" id="PRO_5011619340" evidence="3">
    <location>
        <begin position="27"/>
        <end position="281"/>
    </location>
</feature>
<dbReference type="InterPro" id="IPR013830">
    <property type="entry name" value="SGNH_hydro"/>
</dbReference>
<dbReference type="InterPro" id="IPR036514">
    <property type="entry name" value="SGNH_hydro_sf"/>
</dbReference>
<dbReference type="CDD" id="cd01823">
    <property type="entry name" value="SEST_like"/>
    <property type="match status" value="1"/>
</dbReference>
<dbReference type="GO" id="GO:0019433">
    <property type="term" value="P:triglyceride catabolic process"/>
    <property type="evidence" value="ECO:0007669"/>
    <property type="project" value="TreeGrafter"/>
</dbReference>
<keyword evidence="6" id="KW-1185">Reference proteome</keyword>
<evidence type="ECO:0000313" key="6">
    <source>
        <dbReference type="Proteomes" id="UP000198852"/>
    </source>
</evidence>
<dbReference type="AlphaFoldDB" id="A0A1I6U382"/>
<dbReference type="PANTHER" id="PTHR37981:SF1">
    <property type="entry name" value="SGNH HYDROLASE-TYPE ESTERASE DOMAIN-CONTAINING PROTEIN"/>
    <property type="match status" value="1"/>
</dbReference>
<protein>
    <submittedName>
        <fullName evidence="5">GDSL-like Lipase/Acylhydrolase family protein</fullName>
    </submittedName>
</protein>
<evidence type="ECO:0000313" key="5">
    <source>
        <dbReference type="EMBL" id="SFS95834.1"/>
    </source>
</evidence>
<keyword evidence="3" id="KW-0732">Signal</keyword>
<dbReference type="Pfam" id="PF13472">
    <property type="entry name" value="Lipase_GDSL_2"/>
    <property type="match status" value="1"/>
</dbReference>